<evidence type="ECO:0000313" key="9">
    <source>
        <dbReference type="EMBL" id="SDM68277.1"/>
    </source>
</evidence>
<protein>
    <submittedName>
        <fullName evidence="9">RNA polymerase sigma factor, sigma-70 family</fullName>
    </submittedName>
</protein>
<dbReference type="Pfam" id="PF04542">
    <property type="entry name" value="Sigma70_r2"/>
    <property type="match status" value="1"/>
</dbReference>
<dbReference type="GO" id="GO:0006352">
    <property type="term" value="P:DNA-templated transcription initiation"/>
    <property type="evidence" value="ECO:0007669"/>
    <property type="project" value="InterPro"/>
</dbReference>
<feature type="transmembrane region" description="Helical" evidence="7">
    <location>
        <begin position="291"/>
        <end position="311"/>
    </location>
</feature>
<dbReference type="STRING" id="633440.SAMN05421869_1529"/>
<dbReference type="GO" id="GO:0016987">
    <property type="term" value="F:sigma factor activity"/>
    <property type="evidence" value="ECO:0007669"/>
    <property type="project" value="UniProtKB-KW"/>
</dbReference>
<evidence type="ECO:0000256" key="3">
    <source>
        <dbReference type="ARBA" id="ARBA00023082"/>
    </source>
</evidence>
<dbReference type="InterPro" id="IPR007627">
    <property type="entry name" value="RNA_pol_sigma70_r2"/>
</dbReference>
<sequence>MPGWPTVDRAEDHELVDALLRAHADAPAKLYDLYGERLHDYAYGLAGDGDVAADAVHDALVTAQGGMRRLREPGRLRAWLYALTRFQVRARLAHRTPVAGMPLPQPSEHDDPELADLVHETLGDLSGNGRELLLLSLRHRLSPAEVAAVLGLTSRQAAARLGRARDRLENAAAAVVLARTGRAHCPDLSAMVDSWEGPLTPLLRRRLAGHISGCEVCTEGRHRQVSAGRLLAMVPVAYPPLSLRRRVIDTCVNPERDPTRTLIMERGDSFDRAGFPVAPAQRPRRRRPLRLAPVVLAGACVLAATGAMVVINGRGASNTTTLQLAPSPTLTPTQEEESPAPEPVPEQDERTPSPSPTETPTPTPTPSGRESVGVQPTSRPAAAQPRTRQATTPSPTRRRPAPTARLAITCPAKIDEVSEIGMRARRAAVSWVATASDGLDVYPASGSIKSGGSMKVWVTVVDPAGSGSGRVVFTSNGGTATCALSWNGERLPVSEPPDDQPTSSPEPSEPLSDSQPSFRQSAPTSE</sequence>
<dbReference type="Gene3D" id="1.10.1740.10">
    <property type="match status" value="1"/>
</dbReference>
<evidence type="ECO:0000259" key="8">
    <source>
        <dbReference type="Pfam" id="PF04542"/>
    </source>
</evidence>
<dbReference type="InterPro" id="IPR039425">
    <property type="entry name" value="RNA_pol_sigma-70-like"/>
</dbReference>
<feature type="compositionally biased region" description="Low complexity" evidence="6">
    <location>
        <begin position="375"/>
        <end position="405"/>
    </location>
</feature>
<dbReference type="PANTHER" id="PTHR43133">
    <property type="entry name" value="RNA POLYMERASE ECF-TYPE SIGMA FACTO"/>
    <property type="match status" value="1"/>
</dbReference>
<proteinExistence type="inferred from homology"/>
<feature type="compositionally biased region" description="Low complexity" evidence="6">
    <location>
        <begin position="500"/>
        <end position="517"/>
    </location>
</feature>
<evidence type="ECO:0000256" key="4">
    <source>
        <dbReference type="ARBA" id="ARBA00023125"/>
    </source>
</evidence>
<feature type="region of interest" description="Disordered" evidence="6">
    <location>
        <begin position="319"/>
        <end position="406"/>
    </location>
</feature>
<dbReference type="InterPro" id="IPR036388">
    <property type="entry name" value="WH-like_DNA-bd_sf"/>
</dbReference>
<organism evidence="9 10">
    <name type="scientific">Nonomuraea jiangxiensis</name>
    <dbReference type="NCBI Taxonomy" id="633440"/>
    <lineage>
        <taxon>Bacteria</taxon>
        <taxon>Bacillati</taxon>
        <taxon>Actinomycetota</taxon>
        <taxon>Actinomycetes</taxon>
        <taxon>Streptosporangiales</taxon>
        <taxon>Streptosporangiaceae</taxon>
        <taxon>Nonomuraea</taxon>
    </lineage>
</organism>
<comment type="similarity">
    <text evidence="1">Belongs to the sigma-70 factor family. ECF subfamily.</text>
</comment>
<reference evidence="9 10" key="1">
    <citation type="submission" date="2016-10" db="EMBL/GenBank/DDBJ databases">
        <authorList>
            <person name="de Groot N.N."/>
        </authorList>
    </citation>
    <scope>NUCLEOTIDE SEQUENCE [LARGE SCALE GENOMIC DNA]</scope>
    <source>
        <strain evidence="9 10">CGMCC 4.6533</strain>
    </source>
</reference>
<dbReference type="SUPFAM" id="SSF88946">
    <property type="entry name" value="Sigma2 domain of RNA polymerase sigma factors"/>
    <property type="match status" value="1"/>
</dbReference>
<dbReference type="RefSeq" id="WP_176993899.1">
    <property type="nucleotide sequence ID" value="NZ_FNDJ01000052.1"/>
</dbReference>
<evidence type="ECO:0000256" key="6">
    <source>
        <dbReference type="SAM" id="MobiDB-lite"/>
    </source>
</evidence>
<evidence type="ECO:0000256" key="1">
    <source>
        <dbReference type="ARBA" id="ARBA00010641"/>
    </source>
</evidence>
<keyword evidence="7" id="KW-1133">Transmembrane helix</keyword>
<keyword evidence="3" id="KW-0731">Sigma factor</keyword>
<keyword evidence="4" id="KW-0238">DNA-binding</keyword>
<accession>A0A1G9V878</accession>
<name>A0A1G9V878_9ACTN</name>
<keyword evidence="5" id="KW-0804">Transcription</keyword>
<evidence type="ECO:0000256" key="7">
    <source>
        <dbReference type="SAM" id="Phobius"/>
    </source>
</evidence>
<gene>
    <name evidence="9" type="ORF">SAMN05421869_1529</name>
</gene>
<dbReference type="Proteomes" id="UP000199202">
    <property type="component" value="Unassembled WGS sequence"/>
</dbReference>
<dbReference type="PANTHER" id="PTHR43133:SF8">
    <property type="entry name" value="RNA POLYMERASE SIGMA FACTOR HI_1459-RELATED"/>
    <property type="match status" value="1"/>
</dbReference>
<dbReference type="Gene3D" id="1.10.10.10">
    <property type="entry name" value="Winged helix-like DNA-binding domain superfamily/Winged helix DNA-binding domain"/>
    <property type="match status" value="1"/>
</dbReference>
<keyword evidence="10" id="KW-1185">Reference proteome</keyword>
<keyword evidence="7" id="KW-0472">Membrane</keyword>
<feature type="compositionally biased region" description="Pro residues" evidence="6">
    <location>
        <begin position="353"/>
        <end position="365"/>
    </location>
</feature>
<dbReference type="AlphaFoldDB" id="A0A1G9V878"/>
<dbReference type="EMBL" id="FNDJ01000052">
    <property type="protein sequence ID" value="SDM68277.1"/>
    <property type="molecule type" value="Genomic_DNA"/>
</dbReference>
<dbReference type="SUPFAM" id="SSF88659">
    <property type="entry name" value="Sigma3 and sigma4 domains of RNA polymerase sigma factors"/>
    <property type="match status" value="1"/>
</dbReference>
<evidence type="ECO:0000256" key="5">
    <source>
        <dbReference type="ARBA" id="ARBA00023163"/>
    </source>
</evidence>
<keyword evidence="7" id="KW-0812">Transmembrane</keyword>
<dbReference type="InterPro" id="IPR013324">
    <property type="entry name" value="RNA_pol_sigma_r3/r4-like"/>
</dbReference>
<keyword evidence="2" id="KW-0805">Transcription regulation</keyword>
<evidence type="ECO:0000313" key="10">
    <source>
        <dbReference type="Proteomes" id="UP000199202"/>
    </source>
</evidence>
<feature type="compositionally biased region" description="Polar residues" evidence="6">
    <location>
        <begin position="319"/>
        <end position="333"/>
    </location>
</feature>
<feature type="domain" description="RNA polymerase sigma-70 region 2" evidence="8">
    <location>
        <begin position="30"/>
        <end position="93"/>
    </location>
</feature>
<dbReference type="GO" id="GO:0003677">
    <property type="term" value="F:DNA binding"/>
    <property type="evidence" value="ECO:0007669"/>
    <property type="project" value="UniProtKB-KW"/>
</dbReference>
<feature type="region of interest" description="Disordered" evidence="6">
    <location>
        <begin position="486"/>
        <end position="526"/>
    </location>
</feature>
<dbReference type="InterPro" id="IPR013325">
    <property type="entry name" value="RNA_pol_sigma_r2"/>
</dbReference>
<evidence type="ECO:0000256" key="2">
    <source>
        <dbReference type="ARBA" id="ARBA00023015"/>
    </source>
</evidence>